<evidence type="ECO:0000256" key="1">
    <source>
        <dbReference type="ARBA" id="ARBA00005564"/>
    </source>
</evidence>
<dbReference type="Proteomes" id="UP001589797">
    <property type="component" value="Unassembled WGS sequence"/>
</dbReference>
<feature type="signal peptide" evidence="3">
    <location>
        <begin position="1"/>
        <end position="20"/>
    </location>
</feature>
<dbReference type="PROSITE" id="PS51257">
    <property type="entry name" value="PROKAR_LIPOPROTEIN"/>
    <property type="match status" value="1"/>
</dbReference>
<dbReference type="Gene3D" id="2.130.10.10">
    <property type="entry name" value="YVTN repeat-like/Quinoprotein amine dehydrogenase"/>
    <property type="match status" value="1"/>
</dbReference>
<dbReference type="PANTHER" id="PTHR30344">
    <property type="entry name" value="6-PHOSPHOGLUCONOLACTONASE-RELATED"/>
    <property type="match status" value="1"/>
</dbReference>
<proteinExistence type="inferred from homology"/>
<dbReference type="InterPro" id="IPR015943">
    <property type="entry name" value="WD40/YVTN_repeat-like_dom_sf"/>
</dbReference>
<comment type="caution">
    <text evidence="4">The sequence shown here is derived from an EMBL/GenBank/DDBJ whole genome shotgun (WGS) entry which is preliminary data.</text>
</comment>
<evidence type="ECO:0000256" key="2">
    <source>
        <dbReference type="ARBA" id="ARBA00022526"/>
    </source>
</evidence>
<accession>A0ABV6FMZ7</accession>
<dbReference type="Pfam" id="PF10282">
    <property type="entry name" value="Lactonase"/>
    <property type="match status" value="1"/>
</dbReference>
<evidence type="ECO:0000313" key="4">
    <source>
        <dbReference type="EMBL" id="MFC0261091.1"/>
    </source>
</evidence>
<keyword evidence="5" id="KW-1185">Reference proteome</keyword>
<gene>
    <name evidence="4" type="ORF">ACFFIP_00240</name>
</gene>
<keyword evidence="3" id="KW-0732">Signal</keyword>
<organism evidence="4 5">
    <name type="scientific">Fontibacter flavus</name>
    <dbReference type="NCBI Taxonomy" id="654838"/>
    <lineage>
        <taxon>Bacteria</taxon>
        <taxon>Pseudomonadati</taxon>
        <taxon>Bacteroidota</taxon>
        <taxon>Cytophagia</taxon>
        <taxon>Cytophagales</taxon>
        <taxon>Cyclobacteriaceae</taxon>
        <taxon>Fontibacter</taxon>
    </lineage>
</organism>
<feature type="chain" id="PRO_5047420014" evidence="3">
    <location>
        <begin position="21"/>
        <end position="381"/>
    </location>
</feature>
<name>A0ABV6FMZ7_9BACT</name>
<dbReference type="RefSeq" id="WP_382385547.1">
    <property type="nucleotide sequence ID" value="NZ_JBHLWI010000001.1"/>
</dbReference>
<dbReference type="InterPro" id="IPR050282">
    <property type="entry name" value="Cycloisomerase_2"/>
</dbReference>
<dbReference type="InterPro" id="IPR011048">
    <property type="entry name" value="Haem_d1_sf"/>
</dbReference>
<sequence>MNKKLILSTLLPVLFLMIQACDESPQEEMMEEKYTFLIGAYTDNESQGIGFLTFDPENNLLQASTIAAGIINPSFVITNKAQTLAFAVEETDGEKGGKVKSFSLDRQTNTMQLLDTEDTFGAHPCYLSLDPKEEFLIVGNYSGGNFSAYKIEDGKLNHVQTYQHEGQSINPSRQESAHVHSVVFHPSGKYLLVGDLGTDKIHVYDFNPTFAVPFNNADTPYHEVEAGAGPRHLVVHPSGSPVYLVHELSAELGVYTFNNGEMARTQTVSLTDDDFIGEVGAAEVRISPDGKFVYASNRGDANDITVFEIENEGKLKFVERVKTGGEMPRNFIITKDGNYLLVAHQASHTITVFERNQRSGKLSKIDLETKYHKPVYFFGLD</sequence>
<protein>
    <submittedName>
        <fullName evidence="4">Lactonase family protein</fullName>
    </submittedName>
</protein>
<evidence type="ECO:0000313" key="5">
    <source>
        <dbReference type="Proteomes" id="UP001589797"/>
    </source>
</evidence>
<comment type="similarity">
    <text evidence="1">Belongs to the cycloisomerase 2 family.</text>
</comment>
<dbReference type="InterPro" id="IPR019405">
    <property type="entry name" value="Lactonase_7-beta_prop"/>
</dbReference>
<dbReference type="EMBL" id="JBHLWI010000001">
    <property type="protein sequence ID" value="MFC0261091.1"/>
    <property type="molecule type" value="Genomic_DNA"/>
</dbReference>
<dbReference type="SUPFAM" id="SSF51004">
    <property type="entry name" value="C-terminal (heme d1) domain of cytochrome cd1-nitrite reductase"/>
    <property type="match status" value="1"/>
</dbReference>
<keyword evidence="2" id="KW-0119">Carbohydrate metabolism</keyword>
<reference evidence="4 5" key="1">
    <citation type="submission" date="2024-09" db="EMBL/GenBank/DDBJ databases">
        <authorList>
            <person name="Sun Q."/>
            <person name="Mori K."/>
        </authorList>
    </citation>
    <scope>NUCLEOTIDE SEQUENCE [LARGE SCALE GENOMIC DNA]</scope>
    <source>
        <strain evidence="4 5">CCM 7650</strain>
    </source>
</reference>
<evidence type="ECO:0000256" key="3">
    <source>
        <dbReference type="SAM" id="SignalP"/>
    </source>
</evidence>
<keyword evidence="2" id="KW-0313">Glucose metabolism</keyword>
<dbReference type="PANTHER" id="PTHR30344:SF1">
    <property type="entry name" value="6-PHOSPHOGLUCONOLACTONASE"/>
    <property type="match status" value="1"/>
</dbReference>